<dbReference type="Pfam" id="PF13474">
    <property type="entry name" value="SnoaL_3"/>
    <property type="match status" value="1"/>
</dbReference>
<proteinExistence type="predicted"/>
<keyword evidence="2" id="KW-0472">Membrane</keyword>
<keyword evidence="5" id="KW-1185">Reference proteome</keyword>
<dbReference type="InterPro" id="IPR032710">
    <property type="entry name" value="NTF2-like_dom_sf"/>
</dbReference>
<evidence type="ECO:0000256" key="1">
    <source>
        <dbReference type="SAM" id="MobiDB-lite"/>
    </source>
</evidence>
<feature type="domain" description="SnoaL-like" evidence="3">
    <location>
        <begin position="99"/>
        <end position="219"/>
    </location>
</feature>
<evidence type="ECO:0000313" key="5">
    <source>
        <dbReference type="Proteomes" id="UP000440224"/>
    </source>
</evidence>
<dbReference type="EMBL" id="WJIE01000002">
    <property type="protein sequence ID" value="MRG91555.1"/>
    <property type="molecule type" value="Genomic_DNA"/>
</dbReference>
<dbReference type="OrthoDB" id="5519537at2"/>
<keyword evidence="2" id="KW-1133">Transmembrane helix</keyword>
<dbReference type="AlphaFoldDB" id="A0A6N7PN69"/>
<feature type="region of interest" description="Disordered" evidence="1">
    <location>
        <begin position="1"/>
        <end position="34"/>
    </location>
</feature>
<feature type="transmembrane region" description="Helical" evidence="2">
    <location>
        <begin position="56"/>
        <end position="76"/>
    </location>
</feature>
<reference evidence="4 5" key="1">
    <citation type="submission" date="2019-10" db="EMBL/GenBank/DDBJ databases">
        <title>A soil myxobacterium in the family Polyangiaceae.</title>
        <authorList>
            <person name="Li Y."/>
            <person name="Wang J."/>
        </authorList>
    </citation>
    <scope>NUCLEOTIDE SEQUENCE [LARGE SCALE GENOMIC DNA]</scope>
    <source>
        <strain evidence="4 5">DSM 14734</strain>
    </source>
</reference>
<comment type="caution">
    <text evidence="4">The sequence shown here is derived from an EMBL/GenBank/DDBJ whole genome shotgun (WGS) entry which is preliminary data.</text>
</comment>
<name>A0A6N7PN69_9BACT</name>
<sequence>MLHERGTKGKGPRIHPPEFRRSPGFRAAPPRPAARPVHRLAAIQEATRMKKVRSSLLAGLSLVAALSISGLLAAPIGCKKAPTTTEVEPSAPSILPDKELMQRTWDAWSTLDPEQAAPFYAKEPDLVFFDFAPLQFRGWDAYSTGVKEMLAQFTSFKGKVKEDAKIDVLGDKAIGASIVQMEITFQDGMTESFNARWTVVWAWREGQWLIVHEHLSVPIDGGHEEGEAPQNP</sequence>
<evidence type="ECO:0000256" key="2">
    <source>
        <dbReference type="SAM" id="Phobius"/>
    </source>
</evidence>
<dbReference type="Gene3D" id="3.10.450.50">
    <property type="match status" value="1"/>
</dbReference>
<protein>
    <submittedName>
        <fullName evidence="4">DUF4440 domain-containing protein</fullName>
    </submittedName>
</protein>
<evidence type="ECO:0000313" key="4">
    <source>
        <dbReference type="EMBL" id="MRG91555.1"/>
    </source>
</evidence>
<accession>A0A6N7PN69</accession>
<keyword evidence="2" id="KW-0812">Transmembrane</keyword>
<evidence type="ECO:0000259" key="3">
    <source>
        <dbReference type="Pfam" id="PF13474"/>
    </source>
</evidence>
<gene>
    <name evidence="4" type="ORF">GF068_06405</name>
</gene>
<dbReference type="InterPro" id="IPR037401">
    <property type="entry name" value="SnoaL-like"/>
</dbReference>
<dbReference type="SUPFAM" id="SSF54427">
    <property type="entry name" value="NTF2-like"/>
    <property type="match status" value="1"/>
</dbReference>
<dbReference type="Proteomes" id="UP000440224">
    <property type="component" value="Unassembled WGS sequence"/>
</dbReference>
<organism evidence="4 5">
    <name type="scientific">Polyangium spumosum</name>
    <dbReference type="NCBI Taxonomy" id="889282"/>
    <lineage>
        <taxon>Bacteria</taxon>
        <taxon>Pseudomonadati</taxon>
        <taxon>Myxococcota</taxon>
        <taxon>Polyangia</taxon>
        <taxon>Polyangiales</taxon>
        <taxon>Polyangiaceae</taxon>
        <taxon>Polyangium</taxon>
    </lineage>
</organism>